<sequence length="144" mass="16168">MITKKDIKALLEILGFTKVDDNSKVYTKHYAATDCSIRVDVGDERIHYPIEQGMRVARQTTTDFSHNESFVVLECVDRLLEKGYRPEDIELEKKWSLGHRLTGGEDSGFADICVYSGGGKPQTKLRRSYSSLSVRRSGGSSTMS</sequence>
<protein>
    <submittedName>
        <fullName evidence="2">Uncharacterized protein</fullName>
    </submittedName>
</protein>
<name>A0ABY8G2A1_9ACTO</name>
<organism evidence="2 3">
    <name type="scientific">Arcanobacterium canis</name>
    <dbReference type="NCBI Taxonomy" id="999183"/>
    <lineage>
        <taxon>Bacteria</taxon>
        <taxon>Bacillati</taxon>
        <taxon>Actinomycetota</taxon>
        <taxon>Actinomycetes</taxon>
        <taxon>Actinomycetales</taxon>
        <taxon>Actinomycetaceae</taxon>
        <taxon>Arcanobacterium</taxon>
    </lineage>
</organism>
<evidence type="ECO:0000313" key="3">
    <source>
        <dbReference type="Proteomes" id="UP001215216"/>
    </source>
</evidence>
<dbReference type="Proteomes" id="UP001215216">
    <property type="component" value="Chromosome"/>
</dbReference>
<accession>A0ABY8G2A1</accession>
<keyword evidence="3" id="KW-1185">Reference proteome</keyword>
<dbReference type="EMBL" id="CP121208">
    <property type="protein sequence ID" value="WFM83234.1"/>
    <property type="molecule type" value="Genomic_DNA"/>
</dbReference>
<evidence type="ECO:0000256" key="1">
    <source>
        <dbReference type="SAM" id="MobiDB-lite"/>
    </source>
</evidence>
<evidence type="ECO:0000313" key="2">
    <source>
        <dbReference type="EMBL" id="WFM83234.1"/>
    </source>
</evidence>
<feature type="compositionally biased region" description="Low complexity" evidence="1">
    <location>
        <begin position="128"/>
        <end position="144"/>
    </location>
</feature>
<reference evidence="2 3" key="1">
    <citation type="submission" date="2023-03" db="EMBL/GenBank/DDBJ databases">
        <title>Complete genome of Arcanobacterium canis strain DSM 25104 isolated in 2010 from a canine otitis externa in Germany.</title>
        <authorList>
            <person name="Borowiak M."/>
            <person name="Kreitlow A."/>
            <person name="Malorny B."/>
            <person name="Laemmler C."/>
            <person name="Prenger-Berninghoff E."/>
            <person name="Ploetz M."/>
            <person name="Abdulmawjood A."/>
        </authorList>
    </citation>
    <scope>NUCLEOTIDE SEQUENCE [LARGE SCALE GENOMIC DNA]</scope>
    <source>
        <strain evidence="2 3">DSM 25104</strain>
    </source>
</reference>
<gene>
    <name evidence="2" type="ORF">P7079_07545</name>
</gene>
<dbReference type="RefSeq" id="WP_278012659.1">
    <property type="nucleotide sequence ID" value="NZ_CP121208.1"/>
</dbReference>
<feature type="region of interest" description="Disordered" evidence="1">
    <location>
        <begin position="120"/>
        <end position="144"/>
    </location>
</feature>
<proteinExistence type="predicted"/>